<comment type="subcellular location">
    <subcellularLocation>
        <location evidence="6">Cytoplasm</location>
    </subcellularLocation>
</comment>
<dbReference type="GO" id="GO:0003723">
    <property type="term" value="F:RNA binding"/>
    <property type="evidence" value="ECO:0007669"/>
    <property type="project" value="UniProtKB-UniRule"/>
</dbReference>
<dbReference type="Proteomes" id="UP000318065">
    <property type="component" value="Chromosome"/>
</dbReference>
<evidence type="ECO:0000256" key="2">
    <source>
        <dbReference type="ARBA" id="ARBA00022884"/>
    </source>
</evidence>
<evidence type="ECO:0000256" key="6">
    <source>
        <dbReference type="HAMAP-Rule" id="MF_00867"/>
    </source>
</evidence>
<dbReference type="Gene3D" id="3.30.300.20">
    <property type="match status" value="1"/>
</dbReference>
<keyword evidence="2 6" id="KW-0694">RNA-binding</keyword>
<dbReference type="GO" id="GO:0071555">
    <property type="term" value="P:cell wall organization"/>
    <property type="evidence" value="ECO:0007669"/>
    <property type="project" value="UniProtKB-KW"/>
</dbReference>
<dbReference type="AlphaFoldDB" id="A0A510HKH2"/>
<gene>
    <name evidence="6" type="primary">khpB</name>
    <name evidence="6" type="synonym">eloR</name>
    <name evidence="8" type="ORF">RxyAA322_23800</name>
</gene>
<name>A0A510HKH2_9ACTN</name>
<dbReference type="PROSITE" id="PS51061">
    <property type="entry name" value="R3H"/>
    <property type="match status" value="1"/>
</dbReference>
<evidence type="ECO:0000256" key="3">
    <source>
        <dbReference type="ARBA" id="ARBA00022960"/>
    </source>
</evidence>
<proteinExistence type="inferred from homology"/>
<dbReference type="GO" id="GO:0008360">
    <property type="term" value="P:regulation of cell shape"/>
    <property type="evidence" value="ECO:0007669"/>
    <property type="project" value="UniProtKB-KW"/>
</dbReference>
<dbReference type="SMART" id="SM00393">
    <property type="entry name" value="R3H"/>
    <property type="match status" value="1"/>
</dbReference>
<dbReference type="SMART" id="SM01245">
    <property type="entry name" value="Jag_N"/>
    <property type="match status" value="1"/>
</dbReference>
<dbReference type="PANTHER" id="PTHR35800:SF1">
    <property type="entry name" value="RNA-BINDING PROTEIN KHPB"/>
    <property type="match status" value="1"/>
</dbReference>
<evidence type="ECO:0000259" key="7">
    <source>
        <dbReference type="PROSITE" id="PS51061"/>
    </source>
</evidence>
<dbReference type="InterPro" id="IPR039247">
    <property type="entry name" value="KhpB"/>
</dbReference>
<sequence length="231" mass="25762">MMEDREFHASNVEEAVREAAKSLGVSPEELRYEVLDEGSEGFLGIGARDARIRVIQEEGGDSMPEEPVDLEDGTPEEIGEVPENLLQEIERLTSEIVNAMGLGGRVDVYDAGEYIAADVATDHTAILIGQKGETIDALQFLINSAVYRNRPFVKRIILDSEGYRQRRIEAIQGIAHRSARRAIRERRSIKLPPMSPAERRIVHVYLKDNPRVTTFSEGSGPNRRVTVAPNL</sequence>
<dbReference type="PANTHER" id="PTHR35800">
    <property type="entry name" value="PROTEIN JAG"/>
    <property type="match status" value="1"/>
</dbReference>
<keyword evidence="8" id="KW-0238">DNA-binding</keyword>
<organism evidence="8 9">
    <name type="scientific">Rubrobacter xylanophilus</name>
    <dbReference type="NCBI Taxonomy" id="49319"/>
    <lineage>
        <taxon>Bacteria</taxon>
        <taxon>Bacillati</taxon>
        <taxon>Actinomycetota</taxon>
        <taxon>Rubrobacteria</taxon>
        <taxon>Rubrobacterales</taxon>
        <taxon>Rubrobacteraceae</taxon>
        <taxon>Rubrobacter</taxon>
    </lineage>
</organism>
<dbReference type="EMBL" id="AP019791">
    <property type="protein sequence ID" value="BBL80526.1"/>
    <property type="molecule type" value="Genomic_DNA"/>
</dbReference>
<dbReference type="HAMAP" id="MF_00867">
    <property type="entry name" value="KhpB"/>
    <property type="match status" value="1"/>
</dbReference>
<dbReference type="Pfam" id="PF13083">
    <property type="entry name" value="KH_KhpA-B"/>
    <property type="match status" value="1"/>
</dbReference>
<dbReference type="InterPro" id="IPR034079">
    <property type="entry name" value="R3H_KhpB"/>
</dbReference>
<evidence type="ECO:0000313" key="8">
    <source>
        <dbReference type="EMBL" id="BBL80526.1"/>
    </source>
</evidence>
<comment type="domain">
    <text evidence="6">Has an N-terminal Jag-N domain and 2 RNA-binding domains (KH and R3H).</text>
</comment>
<accession>A0A510HKH2</accession>
<evidence type="ECO:0000256" key="5">
    <source>
        <dbReference type="ARBA" id="ARBA00023316"/>
    </source>
</evidence>
<dbReference type="Gene3D" id="3.30.30.80">
    <property type="entry name" value="probable RNA-binding protein from clostridium symbiosum atcc 14940"/>
    <property type="match status" value="1"/>
</dbReference>
<evidence type="ECO:0000256" key="1">
    <source>
        <dbReference type="ARBA" id="ARBA00022490"/>
    </source>
</evidence>
<keyword evidence="1 6" id="KW-0963">Cytoplasm</keyword>
<dbReference type="RefSeq" id="WP_143528524.1">
    <property type="nucleotide sequence ID" value="NZ_AP019791.1"/>
</dbReference>
<comment type="function">
    <text evidence="6">A probable RNA chaperone. Forms a complex with KhpA which binds to cellular RNA and controls its expression. Plays a role in peptidoglycan (PG) homeostasis and cell length regulation.</text>
</comment>
<keyword evidence="5 6" id="KW-0961">Cell wall biogenesis/degradation</keyword>
<dbReference type="CDD" id="cd02414">
    <property type="entry name" value="KH-II_Jag"/>
    <property type="match status" value="1"/>
</dbReference>
<keyword evidence="9" id="KW-1185">Reference proteome</keyword>
<comment type="similarity">
    <text evidence="6">Belongs to the KhpB RNA-binding protein family.</text>
</comment>
<dbReference type="InterPro" id="IPR038247">
    <property type="entry name" value="Jag_N_dom_sf"/>
</dbReference>
<dbReference type="InterPro" id="IPR032782">
    <property type="entry name" value="KhpB_N"/>
</dbReference>
<dbReference type="GO" id="GO:0005737">
    <property type="term" value="C:cytoplasm"/>
    <property type="evidence" value="ECO:0007669"/>
    <property type="project" value="UniProtKB-SubCell"/>
</dbReference>
<keyword evidence="4 6" id="KW-0143">Chaperone</keyword>
<comment type="subunit">
    <text evidence="6">Forms a complex with KhpA.</text>
</comment>
<dbReference type="Gene3D" id="3.30.1370.50">
    <property type="entry name" value="R3H-like domain"/>
    <property type="match status" value="1"/>
</dbReference>
<feature type="domain" description="R3H" evidence="7">
    <location>
        <begin position="165"/>
        <end position="231"/>
    </location>
</feature>
<reference evidence="8" key="1">
    <citation type="journal article" date="2019" name="Microbiol. Resour. Announc.">
        <title>Complete Genome Sequence of Rubrobacter xylanophilus Strain AA3-22, Isolated from Arima Onsen in Japan.</title>
        <authorList>
            <person name="Tomariguchi N."/>
            <person name="Miyazaki K."/>
        </authorList>
    </citation>
    <scope>NUCLEOTIDE SEQUENCE [LARGE SCALE GENOMIC DNA]</scope>
    <source>
        <strain evidence="8">AA3-22</strain>
    </source>
</reference>
<dbReference type="GO" id="GO:0009252">
    <property type="term" value="P:peptidoglycan biosynthetic process"/>
    <property type="evidence" value="ECO:0007669"/>
    <property type="project" value="UniProtKB-UniRule"/>
</dbReference>
<dbReference type="CDD" id="cd02644">
    <property type="entry name" value="R3H_jag"/>
    <property type="match status" value="1"/>
</dbReference>
<dbReference type="SUPFAM" id="SSF82708">
    <property type="entry name" value="R3H domain"/>
    <property type="match status" value="1"/>
</dbReference>
<dbReference type="InterPro" id="IPR038008">
    <property type="entry name" value="Jag_KH"/>
</dbReference>
<dbReference type="NCBIfam" id="NF041568">
    <property type="entry name" value="Jag_EloR"/>
    <property type="match status" value="1"/>
</dbReference>
<dbReference type="OrthoDB" id="9794483at2"/>
<dbReference type="InterPro" id="IPR036867">
    <property type="entry name" value="R3H_dom_sf"/>
</dbReference>
<dbReference type="Pfam" id="PF14804">
    <property type="entry name" value="Jag_N"/>
    <property type="match status" value="1"/>
</dbReference>
<dbReference type="InterPro" id="IPR001374">
    <property type="entry name" value="R3H_dom"/>
</dbReference>
<keyword evidence="3 6" id="KW-0133">Cell shape</keyword>
<evidence type="ECO:0000313" key="9">
    <source>
        <dbReference type="Proteomes" id="UP000318065"/>
    </source>
</evidence>
<protein>
    <recommendedName>
        <fullName evidence="6">RNA-binding protein KhpB</fullName>
    </recommendedName>
    <alternativeName>
        <fullName evidence="6">RNA-binding protein EloR</fullName>
    </alternativeName>
</protein>
<dbReference type="Pfam" id="PF01424">
    <property type="entry name" value="R3H"/>
    <property type="match status" value="1"/>
</dbReference>
<dbReference type="GO" id="GO:0003677">
    <property type="term" value="F:DNA binding"/>
    <property type="evidence" value="ECO:0007669"/>
    <property type="project" value="UniProtKB-KW"/>
</dbReference>
<evidence type="ECO:0000256" key="4">
    <source>
        <dbReference type="ARBA" id="ARBA00023186"/>
    </source>
</evidence>
<dbReference type="InterPro" id="IPR015946">
    <property type="entry name" value="KH_dom-like_a/b"/>
</dbReference>
<comment type="caution">
    <text evidence="6">Lacks conserved residue(s) required for the propagation of feature annotation.</text>
</comment>